<protein>
    <submittedName>
        <fullName evidence="1">Uncharacterized protein</fullName>
    </submittedName>
</protein>
<proteinExistence type="predicted"/>
<dbReference type="EMBL" id="BPLR01004285">
    <property type="protein sequence ID" value="GIX93666.1"/>
    <property type="molecule type" value="Genomic_DNA"/>
</dbReference>
<dbReference type="Proteomes" id="UP001054945">
    <property type="component" value="Unassembled WGS sequence"/>
</dbReference>
<keyword evidence="2" id="KW-1185">Reference proteome</keyword>
<comment type="caution">
    <text evidence="1">The sequence shown here is derived from an EMBL/GenBank/DDBJ whole genome shotgun (WGS) entry which is preliminary data.</text>
</comment>
<dbReference type="AlphaFoldDB" id="A0AAV4PBX1"/>
<sequence>MRYGSNNSKIQEGCTILVLWKGKKTPLGYLRCIWRSCATRRMHLRFATRELMALFEDAIGLDHSATSYKTDPASLGVV</sequence>
<organism evidence="1 2">
    <name type="scientific">Caerostris extrusa</name>
    <name type="common">Bark spider</name>
    <name type="synonym">Caerostris bankana</name>
    <dbReference type="NCBI Taxonomy" id="172846"/>
    <lineage>
        <taxon>Eukaryota</taxon>
        <taxon>Metazoa</taxon>
        <taxon>Ecdysozoa</taxon>
        <taxon>Arthropoda</taxon>
        <taxon>Chelicerata</taxon>
        <taxon>Arachnida</taxon>
        <taxon>Araneae</taxon>
        <taxon>Araneomorphae</taxon>
        <taxon>Entelegynae</taxon>
        <taxon>Araneoidea</taxon>
        <taxon>Araneidae</taxon>
        <taxon>Caerostris</taxon>
    </lineage>
</organism>
<accession>A0AAV4PBX1</accession>
<evidence type="ECO:0000313" key="1">
    <source>
        <dbReference type="EMBL" id="GIX93666.1"/>
    </source>
</evidence>
<gene>
    <name evidence="1" type="ORF">CEXT_168901</name>
</gene>
<name>A0AAV4PBX1_CAEEX</name>
<evidence type="ECO:0000313" key="2">
    <source>
        <dbReference type="Proteomes" id="UP001054945"/>
    </source>
</evidence>
<reference evidence="1 2" key="1">
    <citation type="submission" date="2021-06" db="EMBL/GenBank/DDBJ databases">
        <title>Caerostris extrusa draft genome.</title>
        <authorList>
            <person name="Kono N."/>
            <person name="Arakawa K."/>
        </authorList>
    </citation>
    <scope>NUCLEOTIDE SEQUENCE [LARGE SCALE GENOMIC DNA]</scope>
</reference>